<evidence type="ECO:0000256" key="1">
    <source>
        <dbReference type="ARBA" id="ARBA00007689"/>
    </source>
</evidence>
<keyword evidence="4" id="KW-1185">Reference proteome</keyword>
<evidence type="ECO:0000259" key="2">
    <source>
        <dbReference type="Pfam" id="PF03795"/>
    </source>
</evidence>
<evidence type="ECO:0000313" key="3">
    <source>
        <dbReference type="EMBL" id="NKE58811.1"/>
    </source>
</evidence>
<name>A0ABX1FJB4_9PSEU</name>
<comment type="similarity">
    <text evidence="1">Belongs to the YciI family.</text>
</comment>
<dbReference type="Pfam" id="PF03795">
    <property type="entry name" value="YCII"/>
    <property type="match status" value="1"/>
</dbReference>
<dbReference type="SUPFAM" id="SSF54909">
    <property type="entry name" value="Dimeric alpha+beta barrel"/>
    <property type="match status" value="1"/>
</dbReference>
<feature type="domain" description="YCII-related" evidence="2">
    <location>
        <begin position="9"/>
        <end position="84"/>
    </location>
</feature>
<proteinExistence type="inferred from homology"/>
<organism evidence="3 4">
    <name type="scientific">Lentzea indica</name>
    <dbReference type="NCBI Taxonomy" id="2604800"/>
    <lineage>
        <taxon>Bacteria</taxon>
        <taxon>Bacillati</taxon>
        <taxon>Actinomycetota</taxon>
        <taxon>Actinomycetes</taxon>
        <taxon>Pseudonocardiales</taxon>
        <taxon>Pseudonocardiaceae</taxon>
        <taxon>Lentzea</taxon>
    </lineage>
</organism>
<comment type="caution">
    <text evidence="3">The sequence shown here is derived from an EMBL/GenBank/DDBJ whole genome shotgun (WGS) entry which is preliminary data.</text>
</comment>
<gene>
    <name evidence="3" type="ORF">FXN61_19140</name>
</gene>
<dbReference type="Gene3D" id="3.30.70.1060">
    <property type="entry name" value="Dimeric alpha+beta barrel"/>
    <property type="match status" value="1"/>
</dbReference>
<protein>
    <recommendedName>
        <fullName evidence="2">YCII-related domain-containing protein</fullName>
    </recommendedName>
</protein>
<dbReference type="InterPro" id="IPR005545">
    <property type="entry name" value="YCII"/>
</dbReference>
<evidence type="ECO:0000313" key="4">
    <source>
        <dbReference type="Proteomes" id="UP001515943"/>
    </source>
</evidence>
<dbReference type="InterPro" id="IPR011008">
    <property type="entry name" value="Dimeric_a/b-barrel"/>
</dbReference>
<accession>A0ABX1FJB4</accession>
<dbReference type="Proteomes" id="UP001515943">
    <property type="component" value="Unassembled WGS sequence"/>
</dbReference>
<reference evidence="3 4" key="1">
    <citation type="submission" date="2019-08" db="EMBL/GenBank/DDBJ databases">
        <title>Lentzea from Indian Himalayas.</title>
        <authorList>
            <person name="Mandal S."/>
            <person name="Mallick Gupta A."/>
            <person name="Maiti P.K."/>
            <person name="Sarkar J."/>
            <person name="Mandal S."/>
        </authorList>
    </citation>
    <scope>NUCLEOTIDE SEQUENCE [LARGE SCALE GENOMIC DNA]</scope>
    <source>
        <strain evidence="3 4">PSKA42</strain>
    </source>
</reference>
<dbReference type="RefSeq" id="WP_167975469.1">
    <property type="nucleotide sequence ID" value="NZ_VSRL01000065.1"/>
</dbReference>
<dbReference type="EMBL" id="VSRL01000065">
    <property type="protein sequence ID" value="NKE58811.1"/>
    <property type="molecule type" value="Genomic_DNA"/>
</dbReference>
<sequence>MTELHLLVVRHQAAPEEIAKHTPGHIAYLDRYHASGVFLVSGQTLREEEGGAIVAAGVDRAEIERIAAEDPFLSNRVSTYEITTITVRRSHEQLTGLVGGRTAGPAPVEA</sequence>
<dbReference type="PANTHER" id="PTHR37828:SF1">
    <property type="entry name" value="YCII-RELATED DOMAIN-CONTAINING PROTEIN"/>
    <property type="match status" value="1"/>
</dbReference>
<dbReference type="PANTHER" id="PTHR37828">
    <property type="entry name" value="GSR2449 PROTEIN"/>
    <property type="match status" value="1"/>
</dbReference>